<protein>
    <recommendedName>
        <fullName evidence="4">DUF4142 domain-containing protein</fullName>
    </recommendedName>
</protein>
<gene>
    <name evidence="2" type="ordered locus">Oweho_1494</name>
</gene>
<evidence type="ECO:0000313" key="2">
    <source>
        <dbReference type="EMBL" id="AEV32485.1"/>
    </source>
</evidence>
<evidence type="ECO:0000313" key="3">
    <source>
        <dbReference type="Proteomes" id="UP000005631"/>
    </source>
</evidence>
<evidence type="ECO:0008006" key="4">
    <source>
        <dbReference type="Google" id="ProtNLM"/>
    </source>
</evidence>
<accession>G8R8Q5</accession>
<organism evidence="2 3">
    <name type="scientific">Owenweeksia hongkongensis (strain DSM 17368 / CIP 108786 / JCM 12287 / NRRL B-23963 / UST20020801)</name>
    <dbReference type="NCBI Taxonomy" id="926562"/>
    <lineage>
        <taxon>Bacteria</taxon>
        <taxon>Pseudomonadati</taxon>
        <taxon>Bacteroidota</taxon>
        <taxon>Flavobacteriia</taxon>
        <taxon>Flavobacteriales</taxon>
        <taxon>Owenweeksiaceae</taxon>
        <taxon>Owenweeksia</taxon>
    </lineage>
</organism>
<keyword evidence="1" id="KW-0732">Signal</keyword>
<dbReference type="STRING" id="926562.Oweho_1494"/>
<feature type="signal peptide" evidence="1">
    <location>
        <begin position="1"/>
        <end position="19"/>
    </location>
</feature>
<evidence type="ECO:0000256" key="1">
    <source>
        <dbReference type="SAM" id="SignalP"/>
    </source>
</evidence>
<reference evidence="2 3" key="1">
    <citation type="journal article" date="2012" name="Stand. Genomic Sci.">
        <title>Genome sequence of the orange-pigmented seawater bacterium Owenweeksia hongkongensis type strain (UST20020801(T)).</title>
        <authorList>
            <person name="Riedel T."/>
            <person name="Held B."/>
            <person name="Nolan M."/>
            <person name="Lucas S."/>
            <person name="Lapidus A."/>
            <person name="Tice H."/>
            <person name="Del Rio T.G."/>
            <person name="Cheng J.F."/>
            <person name="Han C."/>
            <person name="Tapia R."/>
            <person name="Goodwin L.A."/>
            <person name="Pitluck S."/>
            <person name="Liolios K."/>
            <person name="Mavromatis K."/>
            <person name="Pagani I."/>
            <person name="Ivanova N."/>
            <person name="Mikhailova N."/>
            <person name="Pati A."/>
            <person name="Chen A."/>
            <person name="Palaniappan K."/>
            <person name="Rohde M."/>
            <person name="Tindall B.J."/>
            <person name="Detter J.C."/>
            <person name="Goker M."/>
            <person name="Woyke T."/>
            <person name="Bristow J."/>
            <person name="Eisen J.A."/>
            <person name="Markowitz V."/>
            <person name="Hugenholtz P."/>
            <person name="Klenk H.P."/>
            <person name="Kyrpides N.C."/>
        </authorList>
    </citation>
    <scope>NUCLEOTIDE SEQUENCE</scope>
    <source>
        <strain evidence="3">DSM 17368 / JCM 12287 / NRRL B-23963</strain>
    </source>
</reference>
<dbReference type="Proteomes" id="UP000005631">
    <property type="component" value="Chromosome"/>
</dbReference>
<dbReference type="OrthoDB" id="1164858at2"/>
<keyword evidence="3" id="KW-1185">Reference proteome</keyword>
<sequence>MRLLFTLSLILTLSGIGFAQPQNTLEQRIKYLNSIYNTYKAINFYEDSVMVVSGFRSEEHLAAIDSLKQVDVVLTHRIDTYLNTYGYPEKELYGETANQTPLLILQQSALYDVRKSQTKCLYKAYKKDDLELSRLIGFLESEYEYRFQKTYQSYLQDEPRLKDLMTALEVKPSKL</sequence>
<dbReference type="AlphaFoldDB" id="G8R8Q5"/>
<dbReference type="HOGENOM" id="CLU_1531055_0_0_10"/>
<proteinExistence type="predicted"/>
<dbReference type="EMBL" id="CP003156">
    <property type="protein sequence ID" value="AEV32485.1"/>
    <property type="molecule type" value="Genomic_DNA"/>
</dbReference>
<dbReference type="KEGG" id="oho:Oweho_1494"/>
<dbReference type="RefSeq" id="WP_014201841.1">
    <property type="nucleotide sequence ID" value="NC_016599.1"/>
</dbReference>
<feature type="chain" id="PRO_5003515799" description="DUF4142 domain-containing protein" evidence="1">
    <location>
        <begin position="20"/>
        <end position="175"/>
    </location>
</feature>
<name>G8R8Q5_OWEHD</name>